<name>A0A2N0PBV6_9GLOM</name>
<dbReference type="Pfam" id="PF03372">
    <property type="entry name" value="Exo_endo_phos"/>
    <property type="match status" value="1"/>
</dbReference>
<evidence type="ECO:0000313" key="9">
    <source>
        <dbReference type="Proteomes" id="UP000232722"/>
    </source>
</evidence>
<dbReference type="GO" id="GO:0008311">
    <property type="term" value="F:double-stranded DNA 3'-5' DNA exonuclease activity"/>
    <property type="evidence" value="ECO:0007669"/>
    <property type="project" value="TreeGrafter"/>
</dbReference>
<feature type="compositionally biased region" description="Polar residues" evidence="6">
    <location>
        <begin position="544"/>
        <end position="563"/>
    </location>
</feature>
<dbReference type="VEuPathDB" id="FungiDB:RhiirFUN_018890"/>
<evidence type="ECO:0000256" key="4">
    <source>
        <dbReference type="ARBA" id="ARBA00022801"/>
    </source>
</evidence>
<proteinExistence type="inferred from homology"/>
<sequence length="1225" mass="142551">MEGVENTSSKGEASTASPQQPMAMDIVNDNTTNKQGLDSSVHAKNTDKEQTVDQENDNIGWRTVGKLNKIKLFFPLNNVPGNNDNEKRSYVYNKVVGLISFKHQSYSLVTVYGNKMFHIVVDDEETATQVKNLQIVDNHTDRFMSHDQLPKQSVAQGYTIKIWDVPLDIIKDDFAVYIRNLGDVKDIKFAVKQLYYEVTVIFNNNNLENHFKETWCLRYGKMLFRAFPTTLSRDERNMRFQWALKLVNLPQGTFAHDINDILVATKAKSCFIPKSRFSKNYEKERFAWFYFDSALSMEEARKMKFSFKGKGLIFVDYNTITCHVCGSPSHRYRRCPEDRKIKEKAHRLNAYNEIYNRFGVKAPKPRLGFVPLNESFNTQLHYHPNHVISGQSDDWDLDLWDQPQQHSPDMTRSYASVVNKNQKPVNNSKGKQKVTLNNPSPQNTLVSGSNVNSQQISVSPKTVEERLTWLENQMVKFTTIMQKLADRVTTLEKTHVHTHNSPIFSTPTNVTPPVNTQFTSKSTQFINNDVNIKKRKIAAPAKKNTNLPPSNISTTIVNTQTRGPSPVEIEQMEEVIINNSLDEPTMSNSNINMPSSSSSIDSRLTSFEKNMEQAFGKLDAVTKFLDSTSNTLPYINNNNNNTFNATLNVAGMNTSSKQQQILNYMKINKINILTLTETKLKTNSANILYKKDDVHSWWECDDNNHFSNGVGIIMDNTIAKHVQIVKGYFGRLLHVKLFVKGNVRLSILVIYNYANNTEKENTLELYKEIERIIKEELKFNARIVISGDFNVNFDIYRSKLTSNQTIPWKMKIFDILKKHNFKDSNLLFHDKPLNTWRRNDSASRIDYIWVHYNIIPDLVYASTNKPHIIQTDHSTIATYFSLIDIFNKTALATKKRHNNAKMINYEKVTDDHWLQFNEEIENNNGKLDLENLPQKQKTLNKVWNLIRDTFLVTMKNLPMKKQNPNREDLPETVLYYKAYLRKLSKILLNITEKQIVRNGLANEEKKRKFIKDNLNIITPLLNEFPIGNNSKPLIYISLVEFKQLVKDLFRLVQAKYIEEDQIYKQEKIKFYVERRLEDLQDNKSRMIDSILERKRKTIILDRLLIERDGVQSLCLDDKEIVKEAENHYQNVAGKRSNNFLVLDDRWSNRYKPIQQIDQMWYSEILIPISIEEWRDMINSLPNDKASGPSKISNEMLKKAEQLYYTRFQKQWNGNIHLQRHDLLFY</sequence>
<dbReference type="InterPro" id="IPR004808">
    <property type="entry name" value="AP_endonuc_1"/>
</dbReference>
<feature type="region of interest" description="Disordered" evidence="6">
    <location>
        <begin position="542"/>
        <end position="564"/>
    </location>
</feature>
<evidence type="ECO:0000256" key="1">
    <source>
        <dbReference type="ARBA" id="ARBA00001946"/>
    </source>
</evidence>
<feature type="domain" description="Endonuclease/exonuclease/phosphatase" evidence="7">
    <location>
        <begin position="645"/>
        <end position="853"/>
    </location>
</feature>
<comment type="cofactor">
    <cofactor evidence="1">
        <name>Mg(2+)</name>
        <dbReference type="ChEBI" id="CHEBI:18420"/>
    </cofactor>
</comment>
<dbReference type="SUPFAM" id="SSF56219">
    <property type="entry name" value="DNase I-like"/>
    <property type="match status" value="1"/>
</dbReference>
<feature type="region of interest" description="Disordered" evidence="6">
    <location>
        <begin position="1"/>
        <end position="57"/>
    </location>
</feature>
<dbReference type="GO" id="GO:0003906">
    <property type="term" value="F:DNA-(apurinic or apyrimidinic site) endonuclease activity"/>
    <property type="evidence" value="ECO:0007669"/>
    <property type="project" value="TreeGrafter"/>
</dbReference>
<dbReference type="InterPro" id="IPR005135">
    <property type="entry name" value="Endo/exonuclease/phosphatase"/>
</dbReference>
<dbReference type="Proteomes" id="UP000232722">
    <property type="component" value="Unassembled WGS sequence"/>
</dbReference>
<gene>
    <name evidence="8" type="ORF">RhiirA5_422426</name>
</gene>
<dbReference type="Gene3D" id="3.60.10.10">
    <property type="entry name" value="Endonuclease/exonuclease/phosphatase"/>
    <property type="match status" value="1"/>
</dbReference>
<dbReference type="VEuPathDB" id="FungiDB:RhiirA1_462708"/>
<feature type="compositionally biased region" description="Polar residues" evidence="6">
    <location>
        <begin position="28"/>
        <end position="38"/>
    </location>
</feature>
<dbReference type="VEuPathDB" id="FungiDB:RhiirA1_484933"/>
<comment type="caution">
    <text evidence="8">The sequence shown here is derived from an EMBL/GenBank/DDBJ whole genome shotgun (WGS) entry which is preliminary data.</text>
</comment>
<dbReference type="GO" id="GO:0006284">
    <property type="term" value="P:base-excision repair"/>
    <property type="evidence" value="ECO:0007669"/>
    <property type="project" value="TreeGrafter"/>
</dbReference>
<dbReference type="GO" id="GO:0005634">
    <property type="term" value="C:nucleus"/>
    <property type="evidence" value="ECO:0007669"/>
    <property type="project" value="TreeGrafter"/>
</dbReference>
<keyword evidence="4" id="KW-0378">Hydrolase</keyword>
<evidence type="ECO:0000256" key="2">
    <source>
        <dbReference type="ARBA" id="ARBA00007092"/>
    </source>
</evidence>
<dbReference type="GO" id="GO:0008081">
    <property type="term" value="F:phosphoric diester hydrolase activity"/>
    <property type="evidence" value="ECO:0007669"/>
    <property type="project" value="TreeGrafter"/>
</dbReference>
<protein>
    <recommendedName>
        <fullName evidence="7">Endonuclease/exonuclease/phosphatase domain-containing protein</fullName>
    </recommendedName>
</protein>
<reference evidence="8 9" key="2">
    <citation type="submission" date="2017-09" db="EMBL/GenBank/DDBJ databases">
        <title>Extensive intraspecific genome diversity in a model arbuscular mycorrhizal fungus.</title>
        <authorList>
            <person name="Chen E.C."/>
            <person name="Morin E."/>
            <person name="Beaudet D."/>
            <person name="Noel J."/>
            <person name="Ndikumana S."/>
            <person name="Charron P."/>
            <person name="St-Onge C."/>
            <person name="Giorgi J."/>
            <person name="Grigoriev I.V."/>
            <person name="Roux C."/>
            <person name="Martin F.M."/>
            <person name="Corradi N."/>
        </authorList>
    </citation>
    <scope>NUCLEOTIDE SEQUENCE [LARGE SCALE GENOMIC DNA]</scope>
    <source>
        <strain evidence="8 9">A5</strain>
    </source>
</reference>
<reference evidence="8 9" key="1">
    <citation type="submission" date="2016-04" db="EMBL/GenBank/DDBJ databases">
        <title>Genome analyses suggest a sexual origin of heterokaryosis in a supposedly ancient asexual fungus.</title>
        <authorList>
            <person name="Ropars J."/>
            <person name="Sedzielewska K."/>
            <person name="Noel J."/>
            <person name="Charron P."/>
            <person name="Farinelli L."/>
            <person name="Marton T."/>
            <person name="Kruger M."/>
            <person name="Pelin A."/>
            <person name="Brachmann A."/>
            <person name="Corradi N."/>
        </authorList>
    </citation>
    <scope>NUCLEOTIDE SEQUENCE [LARGE SCALE GENOMIC DNA]</scope>
    <source>
        <strain evidence="8 9">A5</strain>
    </source>
</reference>
<accession>A0A2N0PBV6</accession>
<feature type="compositionally biased region" description="Polar residues" evidence="6">
    <location>
        <begin position="1"/>
        <end position="20"/>
    </location>
</feature>
<evidence type="ECO:0000259" key="7">
    <source>
        <dbReference type="Pfam" id="PF03372"/>
    </source>
</evidence>
<dbReference type="AlphaFoldDB" id="A0A2N0PBV6"/>
<evidence type="ECO:0000256" key="3">
    <source>
        <dbReference type="ARBA" id="ARBA00022723"/>
    </source>
</evidence>
<evidence type="ECO:0000313" key="8">
    <source>
        <dbReference type="EMBL" id="PKC04311.1"/>
    </source>
</evidence>
<dbReference type="EMBL" id="LLXJ01001029">
    <property type="protein sequence ID" value="PKC04311.1"/>
    <property type="molecule type" value="Genomic_DNA"/>
</dbReference>
<dbReference type="VEuPathDB" id="FungiDB:FUN_013376"/>
<keyword evidence="5" id="KW-0460">Magnesium</keyword>
<evidence type="ECO:0000256" key="5">
    <source>
        <dbReference type="ARBA" id="ARBA00022842"/>
    </source>
</evidence>
<feature type="region of interest" description="Disordered" evidence="6">
    <location>
        <begin position="421"/>
        <end position="453"/>
    </location>
</feature>
<dbReference type="VEuPathDB" id="FungiDB:RhiirA1_462709"/>
<dbReference type="InterPro" id="IPR036691">
    <property type="entry name" value="Endo/exonu/phosph_ase_sf"/>
</dbReference>
<organism evidence="8 9">
    <name type="scientific">Rhizophagus irregularis</name>
    <dbReference type="NCBI Taxonomy" id="588596"/>
    <lineage>
        <taxon>Eukaryota</taxon>
        <taxon>Fungi</taxon>
        <taxon>Fungi incertae sedis</taxon>
        <taxon>Mucoromycota</taxon>
        <taxon>Glomeromycotina</taxon>
        <taxon>Glomeromycetes</taxon>
        <taxon>Glomerales</taxon>
        <taxon>Glomeraceae</taxon>
        <taxon>Rhizophagus</taxon>
    </lineage>
</organism>
<evidence type="ECO:0000256" key="6">
    <source>
        <dbReference type="SAM" id="MobiDB-lite"/>
    </source>
</evidence>
<comment type="similarity">
    <text evidence="2">Belongs to the DNA repair enzymes AP/ExoA family.</text>
</comment>
<dbReference type="GO" id="GO:0046872">
    <property type="term" value="F:metal ion binding"/>
    <property type="evidence" value="ECO:0007669"/>
    <property type="project" value="UniProtKB-KW"/>
</dbReference>
<dbReference type="PANTHER" id="PTHR22748">
    <property type="entry name" value="AP ENDONUCLEASE"/>
    <property type="match status" value="1"/>
</dbReference>
<keyword evidence="3" id="KW-0479">Metal-binding</keyword>
<dbReference type="PANTHER" id="PTHR22748:SF6">
    <property type="entry name" value="DNA-(APURINIC OR APYRIMIDINIC SITE) ENDONUCLEASE"/>
    <property type="match status" value="1"/>
</dbReference>
<dbReference type="VEuPathDB" id="FungiDB:FUN_012782"/>